<dbReference type="AlphaFoldDB" id="A0A0A8ZUT3"/>
<name>A0A0A8ZUT3_ARUDO</name>
<evidence type="ECO:0000313" key="1">
    <source>
        <dbReference type="EMBL" id="JAD42551.1"/>
    </source>
</evidence>
<reference evidence="1" key="1">
    <citation type="submission" date="2014-09" db="EMBL/GenBank/DDBJ databases">
        <authorList>
            <person name="Magalhaes I.L.F."/>
            <person name="Oliveira U."/>
            <person name="Santos F.R."/>
            <person name="Vidigal T.H.D.A."/>
            <person name="Brescovit A.D."/>
            <person name="Santos A.J."/>
        </authorList>
    </citation>
    <scope>NUCLEOTIDE SEQUENCE</scope>
    <source>
        <tissue evidence="1">Shoot tissue taken approximately 20 cm above the soil surface</tissue>
    </source>
</reference>
<sequence length="56" mass="6538">MFAWAQADELSRDSFRKFAAQARRSSQLYLLSLIGDEKLIFLLFSSSPSRRRERIA</sequence>
<accession>A0A0A8ZUT3</accession>
<organism evidence="1">
    <name type="scientific">Arundo donax</name>
    <name type="common">Giant reed</name>
    <name type="synonym">Donax arundinaceus</name>
    <dbReference type="NCBI Taxonomy" id="35708"/>
    <lineage>
        <taxon>Eukaryota</taxon>
        <taxon>Viridiplantae</taxon>
        <taxon>Streptophyta</taxon>
        <taxon>Embryophyta</taxon>
        <taxon>Tracheophyta</taxon>
        <taxon>Spermatophyta</taxon>
        <taxon>Magnoliopsida</taxon>
        <taxon>Liliopsida</taxon>
        <taxon>Poales</taxon>
        <taxon>Poaceae</taxon>
        <taxon>PACMAD clade</taxon>
        <taxon>Arundinoideae</taxon>
        <taxon>Arundineae</taxon>
        <taxon>Arundo</taxon>
    </lineage>
</organism>
<protein>
    <submittedName>
        <fullName evidence="1">Uncharacterized protein</fullName>
    </submittedName>
</protein>
<dbReference type="EMBL" id="GBRH01255344">
    <property type="protein sequence ID" value="JAD42551.1"/>
    <property type="molecule type" value="Transcribed_RNA"/>
</dbReference>
<reference evidence="1" key="2">
    <citation type="journal article" date="2015" name="Data Brief">
        <title>Shoot transcriptome of the giant reed, Arundo donax.</title>
        <authorList>
            <person name="Barrero R.A."/>
            <person name="Guerrero F.D."/>
            <person name="Moolhuijzen P."/>
            <person name="Goolsby J.A."/>
            <person name="Tidwell J."/>
            <person name="Bellgard S.E."/>
            <person name="Bellgard M.I."/>
        </authorList>
    </citation>
    <scope>NUCLEOTIDE SEQUENCE</scope>
    <source>
        <tissue evidence="1">Shoot tissue taken approximately 20 cm above the soil surface</tissue>
    </source>
</reference>
<proteinExistence type="predicted"/>